<evidence type="ECO:0000256" key="9">
    <source>
        <dbReference type="RuleBase" id="RU364050"/>
    </source>
</evidence>
<evidence type="ECO:0000256" key="7">
    <source>
        <dbReference type="ARBA" id="ARBA00022953"/>
    </source>
</evidence>
<keyword evidence="7 9" id="KW-0693">Viral RNA replication</keyword>
<dbReference type="EC" id="2.7.7.48" evidence="9"/>
<protein>
    <recommendedName>
        <fullName evidence="9">RNA-directed RNA polymerase</fullName>
        <ecNumber evidence="9">2.7.7.48</ecNumber>
    </recommendedName>
</protein>
<keyword evidence="9" id="KW-0472">Membrane</keyword>
<accession>A0A2P1JMX2</accession>
<feature type="transmembrane region" description="Helical" evidence="9">
    <location>
        <begin position="182"/>
        <end position="204"/>
    </location>
</feature>
<proteinExistence type="predicted"/>
<dbReference type="InterPro" id="IPR043502">
    <property type="entry name" value="DNA/RNA_pol_sf"/>
</dbReference>
<keyword evidence="6" id="KW-0378">Hydrolase</keyword>
<feature type="region of interest" description="Disordered" evidence="10">
    <location>
        <begin position="601"/>
        <end position="624"/>
    </location>
</feature>
<dbReference type="GO" id="GO:0006351">
    <property type="term" value="P:DNA-templated transcription"/>
    <property type="evidence" value="ECO:0007669"/>
    <property type="project" value="InterPro"/>
</dbReference>
<dbReference type="SUPFAM" id="SSF50494">
    <property type="entry name" value="Trypsin-like serine proteases"/>
    <property type="match status" value="1"/>
</dbReference>
<feature type="transmembrane region" description="Helical" evidence="9">
    <location>
        <begin position="76"/>
        <end position="95"/>
    </location>
</feature>
<dbReference type="Gene3D" id="2.40.10.10">
    <property type="entry name" value="Trypsin-like serine proteases"/>
    <property type="match status" value="1"/>
</dbReference>
<dbReference type="PRINTS" id="PR00914">
    <property type="entry name" value="LVIRUSRNAPOL"/>
</dbReference>
<dbReference type="GO" id="GO:0006508">
    <property type="term" value="P:proteolysis"/>
    <property type="evidence" value="ECO:0007669"/>
    <property type="project" value="UniProtKB-KW"/>
</dbReference>
<keyword evidence="9" id="KW-1133">Transmembrane helix</keyword>
<organism evidence="12">
    <name type="scientific">Colobanthus quitensis associated barnavirus 1</name>
    <dbReference type="NCBI Taxonomy" id="2116708"/>
    <lineage>
        <taxon>Viruses</taxon>
        <taxon>Riboviria</taxon>
        <taxon>Orthornavirae</taxon>
        <taxon>Pisuviricota</taxon>
        <taxon>Pisoniviricetes</taxon>
        <taxon>Sobelivirales</taxon>
        <taxon>Barnaviridae</taxon>
        <taxon>Barnavirus</taxon>
    </lineage>
</organism>
<keyword evidence="3 9" id="KW-0808">Transferase</keyword>
<dbReference type="GO" id="GO:0039694">
    <property type="term" value="P:viral RNA genome replication"/>
    <property type="evidence" value="ECO:0007669"/>
    <property type="project" value="InterPro"/>
</dbReference>
<evidence type="ECO:0000256" key="6">
    <source>
        <dbReference type="ARBA" id="ARBA00022801"/>
    </source>
</evidence>
<dbReference type="GO" id="GO:0003723">
    <property type="term" value="F:RNA binding"/>
    <property type="evidence" value="ECO:0007669"/>
    <property type="project" value="InterPro"/>
</dbReference>
<dbReference type="InterPro" id="IPR001795">
    <property type="entry name" value="RNA-dir_pol_luteovirus"/>
</dbReference>
<evidence type="ECO:0000256" key="5">
    <source>
        <dbReference type="ARBA" id="ARBA00022741"/>
    </source>
</evidence>
<name>A0A2P1JMX2_9VIRU</name>
<dbReference type="PROSITE" id="PS50507">
    <property type="entry name" value="RDRP_SSRNA_POS"/>
    <property type="match status" value="1"/>
</dbReference>
<feature type="transmembrane region" description="Helical" evidence="9">
    <location>
        <begin position="21"/>
        <end position="42"/>
    </location>
</feature>
<evidence type="ECO:0000256" key="1">
    <source>
        <dbReference type="ARBA" id="ARBA00022484"/>
    </source>
</evidence>
<dbReference type="GO" id="GO:0000166">
    <property type="term" value="F:nucleotide binding"/>
    <property type="evidence" value="ECO:0007669"/>
    <property type="project" value="UniProtKB-KW"/>
</dbReference>
<evidence type="ECO:0000256" key="2">
    <source>
        <dbReference type="ARBA" id="ARBA00022670"/>
    </source>
</evidence>
<dbReference type="SUPFAM" id="SSF56672">
    <property type="entry name" value="DNA/RNA polymerases"/>
    <property type="match status" value="1"/>
</dbReference>
<dbReference type="Pfam" id="PF02123">
    <property type="entry name" value="RdRP_4"/>
    <property type="match status" value="1"/>
</dbReference>
<evidence type="ECO:0000256" key="8">
    <source>
        <dbReference type="ARBA" id="ARBA00048744"/>
    </source>
</evidence>
<dbReference type="GO" id="GO:0003968">
    <property type="term" value="F:RNA-directed RNA polymerase activity"/>
    <property type="evidence" value="ECO:0007669"/>
    <property type="project" value="UniProtKB-KW"/>
</dbReference>
<dbReference type="InterPro" id="IPR007094">
    <property type="entry name" value="RNA-dir_pol_PSvirus"/>
</dbReference>
<sequence length="1076" mass="121409">MFSHLQVKLKDKIPENLGYKMALAIMFIVTLFPEVTITIRAIAATWAIAAWTTSAEVVTIMVTLVGLWITSMAESFALLIAVGALYTGRLVLILLSGPATVSRFFQSPLDNRGVGLIMDSTIMSRLQNSTVGSQIWKGTGSLLDVLRSNTENDSQTGLALAKRIFSQTSEHFYIYFAIRNDYLPYITLGLLTFYGIVWPLIVVLYWRILKKITSTVWQLFGIFKLVKLIALPYYWVISLHEWKNEFVAREKGMVIDLAVEQPQTLEDRIRNLQYAMDALIKSRGQEMVVAHNTFVGAPVHHGCIRIVDPNGKHLAMAFRTTVKGKKVLLTAQHAGIAFQKSDFGLYTTGGTSANKMAAFSFFGKQPVITSDTLDIIGYELSSTDLSLLKKSKEFVLMKTPGVGSSVTVHGYNDGMNVSSFGIIKQGIKDMMFKHDASTVNGFSGTPILVNGKVAGIHVGNEYPVNVAVQLDFLIFETYKVESEDLWTQTHLKAYDDDIVLLNEEEITEEDKEKENRISVRVFTEQLVIRERANFWRVDSWADDDSDYLGEIPNWRHNLESIFSDGRNGPPTFAEAQYWWHTDNHSENEPVESPSRNLRWSGKFKGAKGGAKQKSLGPDKEERKEHPGLLNWSWVPGFDQHQRRSLGLHADRLGRATWIPNQEFRNVLARGLLDSQQYPKTTPPGDVEWKTGRTRILASRRLTVERDVTKDSSPGYPWNLLGDTNAEVMTTNGTLVWSEVERRMNYIIDNFEAVMEMGPEELVRNGACDPVKLFIKGEPHSQKKIVQGFLRIIASVSLCDQLLTRTISARQNKTEIMNWETCPSKPGMGLHDEGLAKLSENARRILTEGRIMATDLSSWDWTVQEWELEVDAKRRILLAGIDEDHPMAKLLMAHAHIVANSVYVDSAGNMFAQTIPGGQLSGDYNTGSSNSAMRVIATQAARLKVNQELYLERISAKELLVCSMGDDTLELEVTGVPEVLEEIGHIVKDVEFHETLQDVEFCSQRFNADGSAYPVDYNKTLYRFLSHAPDDVEYSSYKAQLMYIFRHMNQEARDKIEHTALVRVERARKLFCEKNKL</sequence>
<dbReference type="InterPro" id="IPR043504">
    <property type="entry name" value="Peptidase_S1_PA_chymotrypsin"/>
</dbReference>
<dbReference type="GO" id="GO:0008233">
    <property type="term" value="F:peptidase activity"/>
    <property type="evidence" value="ECO:0007669"/>
    <property type="project" value="UniProtKB-KW"/>
</dbReference>
<comment type="caution">
    <text evidence="9">Lacks conserved residue(s) required for the propagation of feature annotation.</text>
</comment>
<evidence type="ECO:0000313" key="12">
    <source>
        <dbReference type="EMBL" id="AVO00799.1"/>
    </source>
</evidence>
<reference evidence="12" key="1">
    <citation type="journal article" date="2018" name="Arch. Virol.">
        <title>A barnavirus sequence mined from a transcriptome of the Antarctic pearlwort Colobanthus quitensis.</title>
        <authorList>
            <person name="Nibert M.L."/>
            <person name="Manny A.R."/>
            <person name="Debat H.J."/>
            <person name="Firth A.E."/>
            <person name="Bertini L."/>
            <person name="Caruso C."/>
        </authorList>
    </citation>
    <scope>NUCLEOTIDE SEQUENCE</scope>
    <source>
        <strain evidence="12">CqABV-UTus453</strain>
    </source>
</reference>
<evidence type="ECO:0000256" key="3">
    <source>
        <dbReference type="ARBA" id="ARBA00022679"/>
    </source>
</evidence>
<keyword evidence="2" id="KW-0645">Protease</keyword>
<feature type="domain" description="RdRp catalytic" evidence="11">
    <location>
        <begin position="848"/>
        <end position="979"/>
    </location>
</feature>
<evidence type="ECO:0000259" key="11">
    <source>
        <dbReference type="PROSITE" id="PS50507"/>
    </source>
</evidence>
<keyword evidence="9" id="KW-0812">Transmembrane</keyword>
<keyword evidence="1 9" id="KW-0696">RNA-directed RNA polymerase</keyword>
<evidence type="ECO:0000256" key="4">
    <source>
        <dbReference type="ARBA" id="ARBA00022695"/>
    </source>
</evidence>
<evidence type="ECO:0000256" key="10">
    <source>
        <dbReference type="SAM" id="MobiDB-lite"/>
    </source>
</evidence>
<feature type="transmembrane region" description="Helical" evidence="9">
    <location>
        <begin position="48"/>
        <end position="69"/>
    </location>
</feature>
<dbReference type="InterPro" id="IPR009003">
    <property type="entry name" value="Peptidase_S1_PA"/>
</dbReference>
<feature type="transmembrane region" description="Helical" evidence="9">
    <location>
        <begin position="216"/>
        <end position="236"/>
    </location>
</feature>
<keyword evidence="4 9" id="KW-0548">Nucleotidyltransferase</keyword>
<keyword evidence="5 9" id="KW-0547">Nucleotide-binding</keyword>
<comment type="catalytic activity">
    <reaction evidence="8 9">
        <text>RNA(n) + a ribonucleoside 5'-triphosphate = RNA(n+1) + diphosphate</text>
        <dbReference type="Rhea" id="RHEA:21248"/>
        <dbReference type="Rhea" id="RHEA-COMP:14527"/>
        <dbReference type="Rhea" id="RHEA-COMP:17342"/>
        <dbReference type="ChEBI" id="CHEBI:33019"/>
        <dbReference type="ChEBI" id="CHEBI:61557"/>
        <dbReference type="ChEBI" id="CHEBI:140395"/>
        <dbReference type="EC" id="2.7.7.48"/>
    </reaction>
</comment>
<dbReference type="EMBL" id="MG686618">
    <property type="protein sequence ID" value="AVO00799.1"/>
    <property type="molecule type" value="Genomic_RNA"/>
</dbReference>